<proteinExistence type="predicted"/>
<evidence type="ECO:0000313" key="2">
    <source>
        <dbReference type="Proteomes" id="UP000826656"/>
    </source>
</evidence>
<comment type="caution">
    <text evidence="1">The sequence shown here is derived from an EMBL/GenBank/DDBJ whole genome shotgun (WGS) entry which is preliminary data.</text>
</comment>
<feature type="non-terminal residue" evidence="1">
    <location>
        <position position="1"/>
    </location>
</feature>
<sequence>AILESLKEMFGEQNRVAEQTAMKARLTIKMVEGSLVKNHVMNMISYLNELEILSVAIDKEYQV</sequence>
<organism evidence="1 2">
    <name type="scientific">Solanum tuberosum</name>
    <name type="common">Potato</name>
    <dbReference type="NCBI Taxonomy" id="4113"/>
    <lineage>
        <taxon>Eukaryota</taxon>
        <taxon>Viridiplantae</taxon>
        <taxon>Streptophyta</taxon>
        <taxon>Embryophyta</taxon>
        <taxon>Tracheophyta</taxon>
        <taxon>Spermatophyta</taxon>
        <taxon>Magnoliopsida</taxon>
        <taxon>eudicotyledons</taxon>
        <taxon>Gunneridae</taxon>
        <taxon>Pentapetalae</taxon>
        <taxon>asterids</taxon>
        <taxon>lamiids</taxon>
        <taxon>Solanales</taxon>
        <taxon>Solanaceae</taxon>
        <taxon>Solanoideae</taxon>
        <taxon>Solaneae</taxon>
        <taxon>Solanum</taxon>
    </lineage>
</organism>
<evidence type="ECO:0000313" key="1">
    <source>
        <dbReference type="EMBL" id="KAH0781072.1"/>
    </source>
</evidence>
<dbReference type="Proteomes" id="UP000826656">
    <property type="component" value="Unassembled WGS sequence"/>
</dbReference>
<keyword evidence="2" id="KW-1185">Reference proteome</keyword>
<dbReference type="EMBL" id="JAIVGD010000001">
    <property type="protein sequence ID" value="KAH0781072.1"/>
    <property type="molecule type" value="Genomic_DNA"/>
</dbReference>
<protein>
    <submittedName>
        <fullName evidence="1">Uncharacterized protein</fullName>
    </submittedName>
</protein>
<accession>A0ABQ7WJZ7</accession>
<name>A0ABQ7WJZ7_SOLTU</name>
<gene>
    <name evidence="1" type="ORF">KY290_000670</name>
</gene>
<reference evidence="1 2" key="1">
    <citation type="journal article" date="2021" name="bioRxiv">
        <title>Chromosome-scale and haplotype-resolved genome assembly of a tetraploid potato cultivar.</title>
        <authorList>
            <person name="Sun H."/>
            <person name="Jiao W.-B."/>
            <person name="Krause K."/>
            <person name="Campoy J.A."/>
            <person name="Goel M."/>
            <person name="Folz-Donahue K."/>
            <person name="Kukat C."/>
            <person name="Huettel B."/>
            <person name="Schneeberger K."/>
        </authorList>
    </citation>
    <scope>NUCLEOTIDE SEQUENCE [LARGE SCALE GENOMIC DNA]</scope>
    <source>
        <strain evidence="1">SolTubOtavaFocal</strain>
        <tissue evidence="1">Leaves</tissue>
    </source>
</reference>